<reference evidence="1 2" key="1">
    <citation type="submission" date="2023-11" db="EMBL/GenBank/DDBJ databases">
        <title>The common occurrence of Acinetobacte faecalis in cattle feces and its emended description.</title>
        <authorList>
            <person name="Kyselkova M."/>
            <person name="Xanthopoulou K."/>
            <person name="Shestivska V."/>
            <person name="Spanelova P."/>
            <person name="Maixnerova M."/>
            <person name="Higgins P.G."/>
            <person name="Nemec A."/>
        </authorList>
    </citation>
    <scope>NUCLEOTIDE SEQUENCE [LARGE SCALE GENOMIC DNA]</scope>
    <source>
        <strain evidence="1 2">ANC 7483</strain>
    </source>
</reference>
<dbReference type="EMBL" id="JAXHPL010000084">
    <property type="protein sequence ID" value="MDY6487843.1"/>
    <property type="molecule type" value="Genomic_DNA"/>
</dbReference>
<organism evidence="1 2">
    <name type="scientific">Acinetobacter faecalis</name>
    <dbReference type="NCBI Taxonomy" id="2665161"/>
    <lineage>
        <taxon>Bacteria</taxon>
        <taxon>Pseudomonadati</taxon>
        <taxon>Pseudomonadota</taxon>
        <taxon>Gammaproteobacteria</taxon>
        <taxon>Moraxellales</taxon>
        <taxon>Moraxellaceae</taxon>
        <taxon>Acinetobacter</taxon>
    </lineage>
</organism>
<sequence length="189" mass="21216">MKTWQTLALCFSIFTAVLGASFYTKYEPKTLITSNYGPVDLGRVFSEKVMIDVSIMGISGSGDDIKKVVESASYYDKSEPVDSGFLELFDLLNIGVAEKDKIKYENASPNTDDMKLKIKTYISYSSSNFMNMPYILAIKEETYPLPKNKLIKENVAKIIDQNFNSTKDSVIESLFLTDKAQYGLVSKTN</sequence>
<proteinExistence type="predicted"/>
<dbReference type="Proteomes" id="UP001278995">
    <property type="component" value="Unassembled WGS sequence"/>
</dbReference>
<accession>A0AB35UZA8</accession>
<dbReference type="AlphaFoldDB" id="A0AB35UZA8"/>
<comment type="caution">
    <text evidence="1">The sequence shown here is derived from an EMBL/GenBank/DDBJ whole genome shotgun (WGS) entry which is preliminary data.</text>
</comment>
<protein>
    <submittedName>
        <fullName evidence="1">Uncharacterized protein</fullName>
    </submittedName>
</protein>
<dbReference type="RefSeq" id="WP_321099788.1">
    <property type="nucleotide sequence ID" value="NZ_JAXHPL010000084.1"/>
</dbReference>
<evidence type="ECO:0000313" key="2">
    <source>
        <dbReference type="Proteomes" id="UP001278995"/>
    </source>
</evidence>
<evidence type="ECO:0000313" key="1">
    <source>
        <dbReference type="EMBL" id="MDY6487843.1"/>
    </source>
</evidence>
<gene>
    <name evidence="1" type="ORF">SKM51_11670</name>
</gene>
<name>A0AB35UZA8_9GAMM</name>